<reference evidence="7" key="1">
    <citation type="journal article" date="2023" name="Comput. Struct. Biotechnol. J.">
        <title>Discovery of a novel marine Bacteroidetes with a rich repertoire of carbohydrate-active enzymes.</title>
        <authorList>
            <person name="Chen B."/>
            <person name="Liu G."/>
            <person name="Chen Q."/>
            <person name="Wang H."/>
            <person name="Liu L."/>
            <person name="Tang K."/>
        </authorList>
    </citation>
    <scope>NUCLEOTIDE SEQUENCE</scope>
    <source>
        <strain evidence="7">TK19036</strain>
    </source>
</reference>
<comment type="similarity">
    <text evidence="1 3 4">Belongs to the complex I 30 kDa subunit family.</text>
</comment>
<dbReference type="GO" id="GO:0005886">
    <property type="term" value="C:plasma membrane"/>
    <property type="evidence" value="ECO:0007669"/>
    <property type="project" value="UniProtKB-SubCell"/>
</dbReference>
<evidence type="ECO:0000256" key="3">
    <source>
        <dbReference type="HAMAP-Rule" id="MF_01357"/>
    </source>
</evidence>
<dbReference type="EMBL" id="CP120682">
    <property type="protein sequence ID" value="WKN39837.1"/>
    <property type="molecule type" value="Genomic_DNA"/>
</dbReference>
<protein>
    <recommendedName>
        <fullName evidence="3">NADH-quinone oxidoreductase subunit C</fullName>
        <ecNumber evidence="3">7.1.1.-</ecNumber>
    </recommendedName>
    <alternativeName>
        <fullName evidence="3">NADH dehydrogenase I subunit C</fullName>
    </alternativeName>
    <alternativeName>
        <fullName evidence="3">NDH-1 subunit C</fullName>
    </alternativeName>
</protein>
<comment type="subunit">
    <text evidence="3">NDH-1 is composed of 14 different subunits. Subunits NuoB, C, D, E, F, and G constitute the peripheral sector of the complex.</text>
</comment>
<comment type="function">
    <text evidence="3">NDH-1 shuttles electrons from NADH, via FMN and iron-sulfur (Fe-S) centers, to quinones in the respiratory chain. The immediate electron acceptor for the enzyme in this species is believed to be a menaquinone. Couples the redox reaction to proton translocation (for every two electrons transferred, four hydrogen ions are translocated across the cytoplasmic membrane), and thus conserves the redox energy in a proton gradient.</text>
</comment>
<gene>
    <name evidence="3" type="primary">nuoC</name>
    <name evidence="7" type="ORF">K4G66_14165</name>
</gene>
<evidence type="ECO:0000256" key="1">
    <source>
        <dbReference type="ARBA" id="ARBA00007569"/>
    </source>
</evidence>
<dbReference type="EC" id="7.1.1.-" evidence="3"/>
<dbReference type="InterPro" id="IPR010218">
    <property type="entry name" value="NADH_DH_suC"/>
</dbReference>
<feature type="domain" description="NADH:ubiquinone oxidoreductase 30kDa subunit" evidence="6">
    <location>
        <begin position="37"/>
        <end position="158"/>
    </location>
</feature>
<evidence type="ECO:0000256" key="4">
    <source>
        <dbReference type="RuleBase" id="RU003456"/>
    </source>
</evidence>
<evidence type="ECO:0000256" key="2">
    <source>
        <dbReference type="ARBA" id="ARBA00022448"/>
    </source>
</evidence>
<reference evidence="7" key="2">
    <citation type="journal article" date="2024" name="Antonie Van Leeuwenhoek">
        <title>Roseihalotalea indica gen. nov., sp. nov., a halophilic Bacteroidetes from mesopelagic Southwest Indian Ocean with higher carbohydrate metabolic potential.</title>
        <authorList>
            <person name="Chen B."/>
            <person name="Zhang M."/>
            <person name="Lin D."/>
            <person name="Ye J."/>
            <person name="Tang K."/>
        </authorList>
    </citation>
    <scope>NUCLEOTIDE SEQUENCE</scope>
    <source>
        <strain evidence="7">TK19036</strain>
    </source>
</reference>
<proteinExistence type="inferred from homology"/>
<comment type="subcellular location">
    <subcellularLocation>
        <location evidence="3">Cell membrane</location>
        <topology evidence="3">Peripheral membrane protein</topology>
        <orientation evidence="3">Cytoplasmic side</orientation>
    </subcellularLocation>
</comment>
<dbReference type="PANTHER" id="PTHR10884:SF14">
    <property type="entry name" value="NADH DEHYDROGENASE [UBIQUINONE] IRON-SULFUR PROTEIN 3, MITOCHONDRIAL"/>
    <property type="match status" value="1"/>
</dbReference>
<dbReference type="InterPro" id="IPR001268">
    <property type="entry name" value="NADH_UbQ_OxRdtase_30kDa_su"/>
</dbReference>
<dbReference type="AlphaFoldDB" id="A0AA49JJL2"/>
<dbReference type="SUPFAM" id="SSF143243">
    <property type="entry name" value="Nqo5-like"/>
    <property type="match status" value="1"/>
</dbReference>
<dbReference type="GO" id="GO:0050136">
    <property type="term" value="F:NADH dehydrogenase (quinone) (non-electrogenic) activity"/>
    <property type="evidence" value="ECO:0007669"/>
    <property type="project" value="UniProtKB-UniRule"/>
</dbReference>
<dbReference type="NCBIfam" id="TIGR01961">
    <property type="entry name" value="NuoC_fam"/>
    <property type="match status" value="1"/>
</dbReference>
<dbReference type="InterPro" id="IPR037232">
    <property type="entry name" value="NADH_quin_OxRdtase_su_C/D-like"/>
</dbReference>
<dbReference type="InterPro" id="IPR020396">
    <property type="entry name" value="NADH_UbQ_OxRdtase_CS"/>
</dbReference>
<keyword evidence="3 4" id="KW-1278">Translocase</keyword>
<keyword evidence="3" id="KW-1003">Cell membrane</keyword>
<dbReference type="PROSITE" id="PS00542">
    <property type="entry name" value="COMPLEX1_30K"/>
    <property type="match status" value="1"/>
</dbReference>
<evidence type="ECO:0000259" key="6">
    <source>
        <dbReference type="Pfam" id="PF00329"/>
    </source>
</evidence>
<dbReference type="Gene3D" id="3.30.460.80">
    <property type="entry name" value="NADH:ubiquinone oxidoreductase, 30kDa subunit"/>
    <property type="match status" value="1"/>
</dbReference>
<evidence type="ECO:0000256" key="5">
    <source>
        <dbReference type="RuleBase" id="RU003582"/>
    </source>
</evidence>
<dbReference type="GO" id="GO:0048038">
    <property type="term" value="F:quinone binding"/>
    <property type="evidence" value="ECO:0007669"/>
    <property type="project" value="UniProtKB-KW"/>
</dbReference>
<keyword evidence="3 5" id="KW-0874">Quinone</keyword>
<keyword evidence="2 3" id="KW-0813">Transport</keyword>
<keyword evidence="3" id="KW-0472">Membrane</keyword>
<accession>A0AA49JJL2</accession>
<sequence length="177" mass="20476">MSFDDIVQKIVQKFGEDSIVGITQEASPPIIHLVTIQLVEVCRFLHQSEGLYFDYLACITGIDNGPEAGTMDIIYTLNSIPYEHQISLKVEVTRNQENAPLPAVPSVIPIWRSADWHEREIYDLLGIHFTDHPDLRRILLPHDWQGYPLRKDYQEQETYHGIGVRYEKDNEQRAMNS</sequence>
<name>A0AA49JJL2_9BACT</name>
<keyword evidence="3 4" id="KW-0520">NAD</keyword>
<dbReference type="Pfam" id="PF00329">
    <property type="entry name" value="Complex1_30kDa"/>
    <property type="match status" value="1"/>
</dbReference>
<evidence type="ECO:0000313" key="7">
    <source>
        <dbReference type="EMBL" id="WKN39837.1"/>
    </source>
</evidence>
<dbReference type="HAMAP" id="MF_01357">
    <property type="entry name" value="NDH1_NuoC"/>
    <property type="match status" value="1"/>
</dbReference>
<comment type="catalytic activity">
    <reaction evidence="3 5">
        <text>a quinone + NADH + 5 H(+)(in) = a quinol + NAD(+) + 4 H(+)(out)</text>
        <dbReference type="Rhea" id="RHEA:57888"/>
        <dbReference type="ChEBI" id="CHEBI:15378"/>
        <dbReference type="ChEBI" id="CHEBI:24646"/>
        <dbReference type="ChEBI" id="CHEBI:57540"/>
        <dbReference type="ChEBI" id="CHEBI:57945"/>
        <dbReference type="ChEBI" id="CHEBI:132124"/>
    </reaction>
</comment>
<dbReference type="GO" id="GO:0008137">
    <property type="term" value="F:NADH dehydrogenase (ubiquinone) activity"/>
    <property type="evidence" value="ECO:0007669"/>
    <property type="project" value="InterPro"/>
</dbReference>
<organism evidence="7">
    <name type="scientific">Roseihalotalea indica</name>
    <dbReference type="NCBI Taxonomy" id="2867963"/>
    <lineage>
        <taxon>Bacteria</taxon>
        <taxon>Pseudomonadati</taxon>
        <taxon>Bacteroidota</taxon>
        <taxon>Cytophagia</taxon>
        <taxon>Cytophagales</taxon>
        <taxon>Catalimonadaceae</taxon>
        <taxon>Roseihalotalea</taxon>
    </lineage>
</organism>
<dbReference type="PANTHER" id="PTHR10884">
    <property type="entry name" value="NADH DEHYDROGENASE UBIQUINONE IRON-SULFUR PROTEIN 3"/>
    <property type="match status" value="1"/>
</dbReference>